<feature type="domain" description="SUF system FeS cluster assembly SufBD N-terminal" evidence="3">
    <location>
        <begin position="140"/>
        <end position="212"/>
    </location>
</feature>
<dbReference type="Pfam" id="PF19295">
    <property type="entry name" value="SufBD_N"/>
    <property type="match status" value="1"/>
</dbReference>
<dbReference type="PANTHER" id="PTHR30508:SF1">
    <property type="entry name" value="UPF0051 PROTEIN ABCI8, CHLOROPLASTIC-RELATED"/>
    <property type="match status" value="1"/>
</dbReference>
<dbReference type="Proteomes" id="UP000001343">
    <property type="component" value="Unassembled WGS sequence"/>
</dbReference>
<sequence length="487" mass="54886">MGFSFSQESNFRRQWKVEQVLEKESIYENRYYRPDNFPKGLTRKVVESISHIKNEPGWLTEFRLKAFEIYEQKPMPTWGFFPNFNVDIDSYTHYIGSNQQKKKSWDEVDPEVLKSFERLGIPEHERKYLAGIEAMNDSETVYANVKKELTELGILFCDIDTAIREYPDIVRKYLGTVVSVGDNKFSALNSCVFSGGSFAFVPKGVKTPMPLQAYFKVTAASSGQYERTLLIADEGAEIEYSEGCSSVQDKGTNFHTAVVELIAHKNAKIFYTTIQNWKKNMYNWTVKRGLCHERGHITWTDVNIGANTIKYPGIVLQGDHSTGDVLSLAFAGGGQIQDTGARIIHVGKNTRSNILAKGVSLDGGINSYRGLVKFTSGSENSYSHVKCDGLMMDDRSQSHAYPYNDVSGQNGALNYEATVSRIDEDQLFYLQSRGLSEDDAKLLIINGFCEGVTKHLNVEYSVEMTRLIRMILEDGHVIQENNGSVVS</sequence>
<organism evidence="4 5">
    <name type="scientific">Leptospira mayottensis 200901122</name>
    <dbReference type="NCBI Taxonomy" id="1193010"/>
    <lineage>
        <taxon>Bacteria</taxon>
        <taxon>Pseudomonadati</taxon>
        <taxon>Spirochaetota</taxon>
        <taxon>Spirochaetia</taxon>
        <taxon>Leptospirales</taxon>
        <taxon>Leptospiraceae</taxon>
        <taxon>Leptospira</taxon>
    </lineage>
</organism>
<dbReference type="InterPro" id="IPR045595">
    <property type="entry name" value="SufBD_N"/>
</dbReference>
<evidence type="ECO:0000259" key="2">
    <source>
        <dbReference type="Pfam" id="PF01458"/>
    </source>
</evidence>
<proteinExistence type="inferred from homology"/>
<protein>
    <submittedName>
        <fullName evidence="4">FeS assembly protein SufB</fullName>
    </submittedName>
</protein>
<evidence type="ECO:0000259" key="3">
    <source>
        <dbReference type="Pfam" id="PF19295"/>
    </source>
</evidence>
<gene>
    <name evidence="4" type="primary">sufB</name>
    <name evidence="4" type="ORF">LEP1GSC125_2204</name>
</gene>
<dbReference type="Pfam" id="PF01458">
    <property type="entry name" value="SUFBD_core"/>
    <property type="match status" value="1"/>
</dbReference>
<reference evidence="4 5" key="1">
    <citation type="journal article" date="2014" name="Int. J. Syst. Evol. Microbiol.">
        <title>Leptospira mayottensis sp. nov., a pathogenic species of the genus Leptospira isolated from humans.</title>
        <authorList>
            <person name="Bourhy P."/>
            <person name="Collet L."/>
            <person name="Brisse S."/>
            <person name="Picardeau M."/>
        </authorList>
    </citation>
    <scope>NUCLEOTIDE SEQUENCE [LARGE SCALE GENOMIC DNA]</scope>
    <source>
        <strain evidence="4 5">200901122</strain>
    </source>
</reference>
<dbReference type="SUPFAM" id="SSF101960">
    <property type="entry name" value="Stabilizer of iron transporter SufD"/>
    <property type="match status" value="1"/>
</dbReference>
<comment type="caution">
    <text evidence="4">The sequence shown here is derived from an EMBL/GenBank/DDBJ whole genome shotgun (WGS) entry which is preliminary data.</text>
</comment>
<comment type="similarity">
    <text evidence="1">Belongs to the iron-sulfur cluster assembly SufBD family.</text>
</comment>
<name>A0AA87MR50_9LEPT</name>
<dbReference type="EMBL" id="AKWM02000029">
    <property type="protein sequence ID" value="EKS00809.1"/>
    <property type="molecule type" value="Genomic_DNA"/>
</dbReference>
<dbReference type="GO" id="GO:0016226">
    <property type="term" value="P:iron-sulfur cluster assembly"/>
    <property type="evidence" value="ECO:0007669"/>
    <property type="project" value="InterPro"/>
</dbReference>
<dbReference type="AlphaFoldDB" id="A0AA87MR50"/>
<dbReference type="InterPro" id="IPR000825">
    <property type="entry name" value="SUF_FeS_clus_asmbl_SufBD_core"/>
</dbReference>
<dbReference type="InterPro" id="IPR055346">
    <property type="entry name" value="Fe-S_cluster_assembly_SufBD"/>
</dbReference>
<dbReference type="NCBIfam" id="TIGR01980">
    <property type="entry name" value="sufB"/>
    <property type="match status" value="1"/>
</dbReference>
<dbReference type="InterPro" id="IPR010231">
    <property type="entry name" value="SUF_FeS_clus_asmbl_SufB"/>
</dbReference>
<accession>A0AA87MR50</accession>
<evidence type="ECO:0000313" key="4">
    <source>
        <dbReference type="EMBL" id="EKS00809.1"/>
    </source>
</evidence>
<feature type="domain" description="SUF system FeS cluster assembly SufBD core" evidence="2">
    <location>
        <begin position="217"/>
        <end position="448"/>
    </location>
</feature>
<evidence type="ECO:0000256" key="1">
    <source>
        <dbReference type="ARBA" id="ARBA00043967"/>
    </source>
</evidence>
<dbReference type="PANTHER" id="PTHR30508">
    <property type="entry name" value="FES CLUSTER ASSEMBLY PROTEIN SUF"/>
    <property type="match status" value="1"/>
</dbReference>
<dbReference type="InterPro" id="IPR037284">
    <property type="entry name" value="SUF_FeS_clus_asmbl_SufBD_sf"/>
</dbReference>
<evidence type="ECO:0000313" key="5">
    <source>
        <dbReference type="Proteomes" id="UP000001343"/>
    </source>
</evidence>